<dbReference type="PANTHER" id="PTHR34094">
    <property type="match status" value="1"/>
</dbReference>
<reference evidence="2 3" key="1">
    <citation type="journal article" date="2019" name="Nat. Microbiol.">
        <title>Mediterranean grassland soil C-N compound turnover is dependent on rainfall and depth, and is mediated by genomically divergent microorganisms.</title>
        <authorList>
            <person name="Diamond S."/>
            <person name="Andeer P.F."/>
            <person name="Li Z."/>
            <person name="Crits-Christoph A."/>
            <person name="Burstein D."/>
            <person name="Anantharaman K."/>
            <person name="Lane K.R."/>
            <person name="Thomas B.C."/>
            <person name="Pan C."/>
            <person name="Northen T.R."/>
            <person name="Banfield J.F."/>
        </authorList>
    </citation>
    <scope>NUCLEOTIDE SEQUENCE [LARGE SCALE GENOMIC DNA]</scope>
    <source>
        <strain evidence="2">WS_4</strain>
    </source>
</reference>
<evidence type="ECO:0000313" key="3">
    <source>
        <dbReference type="Proteomes" id="UP000319829"/>
    </source>
</evidence>
<accession>A0A538SQ75</accession>
<dbReference type="Proteomes" id="UP000319829">
    <property type="component" value="Unassembled WGS sequence"/>
</dbReference>
<dbReference type="InterPro" id="IPR025164">
    <property type="entry name" value="Toastrack_DUF4097"/>
</dbReference>
<gene>
    <name evidence="2" type="ORF">E6K74_09310</name>
</gene>
<dbReference type="EMBL" id="VBOU01000085">
    <property type="protein sequence ID" value="TMQ53524.1"/>
    <property type="molecule type" value="Genomic_DNA"/>
</dbReference>
<name>A0A538SQ75_UNCEI</name>
<dbReference type="AlphaFoldDB" id="A0A538SQ75"/>
<dbReference type="Gene3D" id="2.160.20.120">
    <property type="match status" value="1"/>
</dbReference>
<dbReference type="Pfam" id="PF13349">
    <property type="entry name" value="DUF4097"/>
    <property type="match status" value="1"/>
</dbReference>
<dbReference type="PANTHER" id="PTHR34094:SF1">
    <property type="entry name" value="PROTEIN FAM185A"/>
    <property type="match status" value="1"/>
</dbReference>
<comment type="caution">
    <text evidence="2">The sequence shown here is derived from an EMBL/GenBank/DDBJ whole genome shotgun (WGS) entry which is preliminary data.</text>
</comment>
<protein>
    <submittedName>
        <fullName evidence="2">DUF4097 domain-containing protein</fullName>
    </submittedName>
</protein>
<feature type="domain" description="DUF4097" evidence="1">
    <location>
        <begin position="176"/>
        <end position="338"/>
    </location>
</feature>
<evidence type="ECO:0000313" key="2">
    <source>
        <dbReference type="EMBL" id="TMQ53524.1"/>
    </source>
</evidence>
<organism evidence="2 3">
    <name type="scientific">Eiseniibacteriota bacterium</name>
    <dbReference type="NCBI Taxonomy" id="2212470"/>
    <lineage>
        <taxon>Bacteria</taxon>
        <taxon>Candidatus Eiseniibacteriota</taxon>
    </lineage>
</organism>
<sequence length="342" mass="35653">MRGTAHGSHLLEGPEVSIYNIAGGMRVLEGTGPSVRVEVLPGGRDGGRLTVEETTVKGLPALRVIYPDSRIVYREYGFGPPNGISSDSYLGYGGRRIHVSGRGPGLDAHADIQVFVPHGKRVHLHLAVGRAWISDVQGDVTFESASSSLEVERLSGALAVQVGSGSIRVSRTKGPIAAETGSGDILIREVDGNVSVEAGSGNIELRRVGADRIAVDAGSGAIVGSEIQVSDMSADCASGEVDLDGASAGRLSIDAGSGSVRLRLTKNIDALVVDAGSGSVRLEAPGDLSARFKIECPKKHLHIDFPVEIERDDDDVAVGRIGSGKGRIDIDAGSGRVELVRR</sequence>
<evidence type="ECO:0000259" key="1">
    <source>
        <dbReference type="Pfam" id="PF13349"/>
    </source>
</evidence>
<proteinExistence type="predicted"/>